<dbReference type="KEGG" id="lala:AB8B28_00860"/>
<gene>
    <name evidence="2" type="ORF">AB8B28_00860</name>
</gene>
<organism evidence="2">
    <name type="scientific">Leptotrichia alba</name>
    <dbReference type="NCBI Taxonomy" id="3239304"/>
    <lineage>
        <taxon>Bacteria</taxon>
        <taxon>Fusobacteriati</taxon>
        <taxon>Fusobacteriota</taxon>
        <taxon>Fusobacteriia</taxon>
        <taxon>Fusobacteriales</taxon>
        <taxon>Leptotrichiaceae</taxon>
        <taxon>Leptotrichia</taxon>
    </lineage>
</organism>
<protein>
    <submittedName>
        <fullName evidence="2">Uncharacterized protein</fullName>
    </submittedName>
</protein>
<name>A0AB39V3W2_9FUSO</name>
<dbReference type="AlphaFoldDB" id="A0AB39V3W2"/>
<evidence type="ECO:0000256" key="1">
    <source>
        <dbReference type="SAM" id="SignalP"/>
    </source>
</evidence>
<accession>A0AB39V3W2</accession>
<evidence type="ECO:0000313" key="2">
    <source>
        <dbReference type="EMBL" id="XDU62464.1"/>
    </source>
</evidence>
<reference evidence="2" key="1">
    <citation type="submission" date="2024-07" db="EMBL/GenBank/DDBJ databases">
        <authorList>
            <person name="Li X.-J."/>
            <person name="Wang X."/>
        </authorList>
    </citation>
    <scope>NUCLEOTIDE SEQUENCE</scope>
    <source>
        <strain evidence="2">HSP-536</strain>
    </source>
</reference>
<sequence length="71" mass="8362">MKKYLILGAMIFLSSVNLFSRGQNYCAKAYNVVSCLEFKDGTMKVTYYDLLTHRNITEQEYEEIKKVRPQE</sequence>
<proteinExistence type="predicted"/>
<feature type="chain" id="PRO_5044297343" evidence="1">
    <location>
        <begin position="21"/>
        <end position="71"/>
    </location>
</feature>
<dbReference type="RefSeq" id="WP_369716265.1">
    <property type="nucleotide sequence ID" value="NZ_CP165647.1"/>
</dbReference>
<dbReference type="EMBL" id="CP165647">
    <property type="protein sequence ID" value="XDU62464.1"/>
    <property type="molecule type" value="Genomic_DNA"/>
</dbReference>
<keyword evidence="1" id="KW-0732">Signal</keyword>
<feature type="signal peptide" evidence="1">
    <location>
        <begin position="1"/>
        <end position="20"/>
    </location>
</feature>